<accession>A0A1Q9DBA6</accession>
<sequence>MCPAPNPKFHFPEFRRNVEAQRQVGIPGAYADHMKENKKIACSRRAVALLAAALLAAAALWASVSRIAAAMTAAAGQYRDDNLPPWTEGLLDIHHLQVGASQSTFIVMPDGSTMLIDAGDLATKKPGKCVARDPIPNSTRTTAGWISEYIRTLWPHDLKAKRPTLDFVLVTHFRKDHIGDVEAAVDRGTMSLHEHDEVPVTGLAEVAEAFNFAKLIDRAYPDYNFPVSLFNTPDGAFYIGFAESMKVRGTSVERFEVASSKQMHMVKKEGAAKDFVIKNIKANTEVAETDSDGNLIGNRTMPGTVLMDDGNWDENMLSTAIVIEYGSFRYYEGGDTKIGALDMVNPTAQAVGSVDVATLNHHGHGVSELFARLLDPKVAILQAWCSDHPPSQSIRILSEEGLRMEREIFATDLFAERSQELRSLGLDGNFRSTGGHVVVRVYPQHGKQTYEVFVLDPGSLSVSSRHGPYEVRARTSGVVAKSHVALVNGIMVHMPTADPGDPTAEMGDPDWSELLSRVEQAVREAETASAAPSAATMAEEVALLVAEKMALREQVERQQERIEVLEDELRQLDVMPPDHLLRDMLSKHVARGLSDAGGALSAGLSAVLAPKGRPEASPLGGEFEVISGRGAIVRSGESLRSEVVGELAPGSRVKVVATSRKYPRRVEIVHVPAEAPGTEETAKARGLVGWISASSKDGRLLIRAVAEEAPEAAQAPAETPKDAGSVTLSQQEWECLNEANASSAQQLQELSTQLSRIGAYLLQSFEMQSVLAQQQKIAGQERERRSSAREMAAMAAEEAAQRRFEARAEVEALQEEYAAREATLATADEEEAEEEEEEEAPPPTAALAESPIGASAIDWERLSSERETTAAALSAGIQRLTSLQREVAELEQEQQRLHAEPADFAPLRQRLRSALRGATKVESPCNSEILEASEGLFRHRLRDLAQHARALRRELRQAREGERTLRGSVAARSDALRGLLHRLALTGLESIPQCGPVRLAPDPDAERAALLAAVQEQLQQNLELQSSTCSAP</sequence>
<dbReference type="InterPro" id="IPR052159">
    <property type="entry name" value="Competence_DNA_uptake"/>
</dbReference>
<dbReference type="AlphaFoldDB" id="A0A1Q9DBA6"/>
<feature type="region of interest" description="Disordered" evidence="2">
    <location>
        <begin position="821"/>
        <end position="851"/>
    </location>
</feature>
<dbReference type="InterPro" id="IPR036866">
    <property type="entry name" value="RibonucZ/Hydroxyglut_hydro"/>
</dbReference>
<keyword evidence="3" id="KW-1133">Transmembrane helix</keyword>
<dbReference type="SUPFAM" id="SSF56281">
    <property type="entry name" value="Metallo-hydrolase/oxidoreductase"/>
    <property type="match status" value="1"/>
</dbReference>
<gene>
    <name evidence="4" type="ORF">AK812_SmicGene25779</name>
</gene>
<comment type="caution">
    <text evidence="4">The sequence shown here is derived from an EMBL/GenBank/DDBJ whole genome shotgun (WGS) entry which is preliminary data.</text>
</comment>
<proteinExistence type="predicted"/>
<evidence type="ECO:0008006" key="6">
    <source>
        <dbReference type="Google" id="ProtNLM"/>
    </source>
</evidence>
<feature type="compositionally biased region" description="Acidic residues" evidence="2">
    <location>
        <begin position="827"/>
        <end position="840"/>
    </location>
</feature>
<keyword evidence="1" id="KW-0175">Coiled coil</keyword>
<keyword evidence="5" id="KW-1185">Reference proteome</keyword>
<dbReference type="PANTHER" id="PTHR30619:SF1">
    <property type="entry name" value="RECOMBINATION PROTEIN 2"/>
    <property type="match status" value="1"/>
</dbReference>
<feature type="coiled-coil region" evidence="1">
    <location>
        <begin position="873"/>
        <end position="900"/>
    </location>
</feature>
<protein>
    <recommendedName>
        <fullName evidence="6">Metallo-beta-lactamase domain-containing protein</fullName>
    </recommendedName>
</protein>
<dbReference type="EMBL" id="LSRX01000623">
    <property type="protein sequence ID" value="OLP92419.1"/>
    <property type="molecule type" value="Genomic_DNA"/>
</dbReference>
<evidence type="ECO:0000256" key="3">
    <source>
        <dbReference type="SAM" id="Phobius"/>
    </source>
</evidence>
<evidence type="ECO:0000313" key="4">
    <source>
        <dbReference type="EMBL" id="OLP92419.1"/>
    </source>
</evidence>
<dbReference type="PANTHER" id="PTHR30619">
    <property type="entry name" value="DNA INTERNALIZATION/COMPETENCE PROTEIN COMEC/REC2"/>
    <property type="match status" value="1"/>
</dbReference>
<evidence type="ECO:0000313" key="5">
    <source>
        <dbReference type="Proteomes" id="UP000186817"/>
    </source>
</evidence>
<evidence type="ECO:0000256" key="2">
    <source>
        <dbReference type="SAM" id="MobiDB-lite"/>
    </source>
</evidence>
<name>A0A1Q9DBA6_SYMMI</name>
<reference evidence="4 5" key="1">
    <citation type="submission" date="2016-02" db="EMBL/GenBank/DDBJ databases">
        <title>Genome analysis of coral dinoflagellate symbionts highlights evolutionary adaptations to a symbiotic lifestyle.</title>
        <authorList>
            <person name="Aranda M."/>
            <person name="Li Y."/>
            <person name="Liew Y.J."/>
            <person name="Baumgarten S."/>
            <person name="Simakov O."/>
            <person name="Wilson M."/>
            <person name="Piel J."/>
            <person name="Ashoor H."/>
            <person name="Bougouffa S."/>
            <person name="Bajic V.B."/>
            <person name="Ryu T."/>
            <person name="Ravasi T."/>
            <person name="Bayer T."/>
            <person name="Micklem G."/>
            <person name="Kim H."/>
            <person name="Bhak J."/>
            <person name="Lajeunesse T.C."/>
            <person name="Voolstra C.R."/>
        </authorList>
    </citation>
    <scope>NUCLEOTIDE SEQUENCE [LARGE SCALE GENOMIC DNA]</scope>
    <source>
        <strain evidence="4 5">CCMP2467</strain>
    </source>
</reference>
<feature type="coiled-coil region" evidence="1">
    <location>
        <begin position="541"/>
        <end position="575"/>
    </location>
</feature>
<evidence type="ECO:0000256" key="1">
    <source>
        <dbReference type="SAM" id="Coils"/>
    </source>
</evidence>
<dbReference type="Gene3D" id="3.60.15.10">
    <property type="entry name" value="Ribonuclease Z/Hydroxyacylglutathione hydrolase-like"/>
    <property type="match status" value="1"/>
</dbReference>
<keyword evidence="3" id="KW-0812">Transmembrane</keyword>
<dbReference type="Proteomes" id="UP000186817">
    <property type="component" value="Unassembled WGS sequence"/>
</dbReference>
<dbReference type="OrthoDB" id="4670891at2759"/>
<keyword evidence="3" id="KW-0472">Membrane</keyword>
<feature type="transmembrane region" description="Helical" evidence="3">
    <location>
        <begin position="46"/>
        <end position="64"/>
    </location>
</feature>
<organism evidence="4 5">
    <name type="scientific">Symbiodinium microadriaticum</name>
    <name type="common">Dinoflagellate</name>
    <name type="synonym">Zooxanthella microadriatica</name>
    <dbReference type="NCBI Taxonomy" id="2951"/>
    <lineage>
        <taxon>Eukaryota</taxon>
        <taxon>Sar</taxon>
        <taxon>Alveolata</taxon>
        <taxon>Dinophyceae</taxon>
        <taxon>Suessiales</taxon>
        <taxon>Symbiodiniaceae</taxon>
        <taxon>Symbiodinium</taxon>
    </lineage>
</organism>